<gene>
    <name evidence="2" type="ORF">I7730_06550</name>
</gene>
<feature type="region of interest" description="Disordered" evidence="1">
    <location>
        <begin position="84"/>
        <end position="104"/>
    </location>
</feature>
<organism evidence="2 3">
    <name type="scientific">Vibrio vulnificus</name>
    <dbReference type="NCBI Taxonomy" id="672"/>
    <lineage>
        <taxon>Bacteria</taxon>
        <taxon>Pseudomonadati</taxon>
        <taxon>Pseudomonadota</taxon>
        <taxon>Gammaproteobacteria</taxon>
        <taxon>Vibrionales</taxon>
        <taxon>Vibrionaceae</taxon>
        <taxon>Vibrio</taxon>
    </lineage>
</organism>
<evidence type="ECO:0000256" key="1">
    <source>
        <dbReference type="SAM" id="MobiDB-lite"/>
    </source>
</evidence>
<evidence type="ECO:0008006" key="4">
    <source>
        <dbReference type="Google" id="ProtNLM"/>
    </source>
</evidence>
<comment type="caution">
    <text evidence="2">The sequence shown here is derived from an EMBL/GenBank/DDBJ whole genome shotgun (WGS) entry which is preliminary data.</text>
</comment>
<name>A0A8H9MZ56_VIBVL</name>
<dbReference type="AlphaFoldDB" id="A0A8H9MZ56"/>
<evidence type="ECO:0000313" key="2">
    <source>
        <dbReference type="EMBL" id="HAS8539443.1"/>
    </source>
</evidence>
<reference evidence="2" key="1">
    <citation type="journal article" date="2018" name="Genome Biol.">
        <title>SKESA: strategic k-mer extension for scrupulous assemblies.</title>
        <authorList>
            <person name="Souvorov A."/>
            <person name="Agarwala R."/>
            <person name="Lipman D.J."/>
        </authorList>
    </citation>
    <scope>NUCLEOTIDE SEQUENCE</scope>
    <source>
        <strain evidence="2">BCW_3452</strain>
    </source>
</reference>
<accession>A0A8H9MZ56</accession>
<dbReference type="Proteomes" id="UP000863257">
    <property type="component" value="Unassembled WGS sequence"/>
</dbReference>
<reference evidence="2" key="2">
    <citation type="submission" date="2019-01" db="EMBL/GenBank/DDBJ databases">
        <authorList>
            <consortium name="NCBI Pathogen Detection Project"/>
        </authorList>
    </citation>
    <scope>NUCLEOTIDE SEQUENCE</scope>
    <source>
        <strain evidence="2">BCW_3452</strain>
    </source>
</reference>
<feature type="compositionally biased region" description="Basic residues" evidence="1">
    <location>
        <begin position="90"/>
        <end position="104"/>
    </location>
</feature>
<sequence>MEIIARFGAAPLPPNDNTLLYAVSGTTHAAKARQTLTAPKCGFFASDFASWDESQQQILKNAEQLTPARIKAISAHFREAAAQAESNRLVKGRKSRTGSKQAYHRSIRTRQRMSLLKKSQPRPLVFQPEKYHREAHSASFGDVSKSRILNQKGRRSCVDKPLVKLQLQARKWSQQYRLQQIVETPPSKAPEANTGERFTEKLSGRAVKTIFESAAYVSACKGGFKTFVTLTFDNARRRRVLDGTEYTDEGLLYSPVSFKRNMAKVSFADGAYCPLCAKPQKPWEVQTTKTTIGAEVSDFINALKKLRLRGFSALVTERDSESGRLYSPLPQVKASVVPDSAEFHYLWVAECPANSEGEPNPHVHLLMDWEMPQALFHAWAARIERLWGNGFAKLERIRKPTAAGSYMIKAVGYAAKGSNANQGLIRGNRYNLAKASRAPAWEVLTTFEAGNMAGIITELGRKLDSWKRPLERHIRRCEKQREQSIKAAAIAKEQRDTLKVNKLLNRIHRLEQTIRDSKAKTKAYGIHASTTNRFSVTFEKNAERRINQFLKWAAGARGWSMTTLYDDIDFDDIRQQARAHYQRDYDQFLEKQAYWEAIKNEPLWPETPHPKELEHLTAQAWHLYEKAAVFYH</sequence>
<proteinExistence type="predicted"/>
<evidence type="ECO:0000313" key="3">
    <source>
        <dbReference type="Proteomes" id="UP000863257"/>
    </source>
</evidence>
<protein>
    <recommendedName>
        <fullName evidence="4">Replication protein</fullName>
    </recommendedName>
</protein>
<dbReference type="EMBL" id="DACRBY010000006">
    <property type="protein sequence ID" value="HAS8539443.1"/>
    <property type="molecule type" value="Genomic_DNA"/>
</dbReference>